<dbReference type="EMBL" id="FQTW01000001">
    <property type="protein sequence ID" value="SHE39795.1"/>
    <property type="molecule type" value="Genomic_DNA"/>
</dbReference>
<reference evidence="1 2" key="1">
    <citation type="submission" date="2016-11" db="EMBL/GenBank/DDBJ databases">
        <authorList>
            <person name="Jaros S."/>
            <person name="Januszkiewicz K."/>
            <person name="Wedrychowicz H."/>
        </authorList>
    </citation>
    <scope>NUCLEOTIDE SEQUENCE [LARGE SCALE GENOMIC DNA]</scope>
    <source>
        <strain evidence="1 2">DSM 25661</strain>
    </source>
</reference>
<evidence type="ECO:0000313" key="2">
    <source>
        <dbReference type="Proteomes" id="UP000184462"/>
    </source>
</evidence>
<evidence type="ECO:0008006" key="3">
    <source>
        <dbReference type="Google" id="ProtNLM"/>
    </source>
</evidence>
<dbReference type="InterPro" id="IPR011050">
    <property type="entry name" value="Pectin_lyase_fold/virulence"/>
</dbReference>
<evidence type="ECO:0000313" key="1">
    <source>
        <dbReference type="EMBL" id="SHE39795.1"/>
    </source>
</evidence>
<dbReference type="AlphaFoldDB" id="A0A1M4T5V2"/>
<organism evidence="1 2">
    <name type="scientific">Psychroflexus salarius</name>
    <dbReference type="NCBI Taxonomy" id="1155689"/>
    <lineage>
        <taxon>Bacteria</taxon>
        <taxon>Pseudomonadati</taxon>
        <taxon>Bacteroidota</taxon>
        <taxon>Flavobacteriia</taxon>
        <taxon>Flavobacteriales</taxon>
        <taxon>Flavobacteriaceae</taxon>
        <taxon>Psychroflexus</taxon>
    </lineage>
</organism>
<sequence>MQDIFKFSLILLFIIGASSCREDFSTSINSGNLNFSKDTVYLDTVFTNIGSSSYQFKVYNNSEDDISIPQVSLAKGENSKFRLNVNGRSGKLINNVEILAKDSIFVFVEVTADITEVAQNSLEFLYTDQINFTSTNQTQEVELVSLIKDAHFLYPERFSDGTTETLSLGQNANGDEVLIEGFFLSDEELIMTNEKPYVIYGFAAVPSNKTLEIQPGARLHFHDGSGLIAANNASVHAIGDYSSTEDLENEIIFESDRLEPGFSDVPGQWNSIWLTAGSTNHMFEHVTIKNATVGILMDSNDGTSNPTLQLKNTQIYNSSNVGMLARTGHITAENLVINNAGQAALNLSLGGTYNFKHCTLVNYWQNSFRNFPAVLIENELETQEQVFVADLNASFSNCIIYGNENIEFQFNANENAAFNINIDHSLLRFNDFNNSFADEALYDFNDTSIYTNVILNETPDFFSPQENQLLIGQDSAANISGNQTTANQVPLDILGEDRTQMPNLGAYQSIIFED</sequence>
<dbReference type="PROSITE" id="PS51257">
    <property type="entry name" value="PROKAR_LIPOPROTEIN"/>
    <property type="match status" value="1"/>
</dbReference>
<gene>
    <name evidence="1" type="ORF">SAMN05444278_101505</name>
</gene>
<accession>A0A1M4T5V2</accession>
<name>A0A1M4T5V2_9FLAO</name>
<dbReference type="STRING" id="1155689.SAMN05444278_101505"/>
<dbReference type="Proteomes" id="UP000184462">
    <property type="component" value="Unassembled WGS sequence"/>
</dbReference>
<dbReference type="OrthoDB" id="1111178at2"/>
<protein>
    <recommendedName>
        <fullName evidence="3">Right handed beta helix region</fullName>
    </recommendedName>
</protein>
<keyword evidence="2" id="KW-1185">Reference proteome</keyword>
<dbReference type="SUPFAM" id="SSF51126">
    <property type="entry name" value="Pectin lyase-like"/>
    <property type="match status" value="1"/>
</dbReference>
<proteinExistence type="predicted"/>
<dbReference type="RefSeq" id="WP_073191566.1">
    <property type="nucleotide sequence ID" value="NZ_FQTW01000001.1"/>
</dbReference>